<name>A0ABU5GI93_9GAMM</name>
<dbReference type="Proteomes" id="UP001284094">
    <property type="component" value="Unassembled WGS sequence"/>
</dbReference>
<sequence length="79" mass="9644">MAKKKQMPEVVVHNFVAKHMNDFNKSQTFVDRKKDAKRGYSKHKKGRYSNDYLPFCFLTFQYFKKLSAHNSCRWFYHIF</sequence>
<reference evidence="1 2" key="1">
    <citation type="journal article" date="2024" name="Syst. Appl. Microbiol.">
        <title>Evidence for the occurrence of Acinetobacter faecalis in cattle feces and its emended description.</title>
        <authorList>
            <person name="Kyselkova M."/>
            <person name="Xanthopoulou K."/>
            <person name="Shestivska V."/>
            <person name="Spanelova P."/>
            <person name="Maixnerova M."/>
            <person name="Higgins P.G."/>
            <person name="Nemec A."/>
        </authorList>
    </citation>
    <scope>NUCLEOTIDE SEQUENCE [LARGE SCALE GENOMIC DNA]</scope>
    <source>
        <strain evidence="1 2">ANC 7225</strain>
    </source>
</reference>
<dbReference type="InterPro" id="IPR055654">
    <property type="entry name" value="DUF7230"/>
</dbReference>
<organism evidence="1 2">
    <name type="scientific">Acinetobacter faecalis</name>
    <dbReference type="NCBI Taxonomy" id="2665161"/>
    <lineage>
        <taxon>Bacteria</taxon>
        <taxon>Pseudomonadati</taxon>
        <taxon>Pseudomonadota</taxon>
        <taxon>Gammaproteobacteria</taxon>
        <taxon>Moraxellales</taxon>
        <taxon>Moraxellaceae</taxon>
        <taxon>Acinetobacter</taxon>
    </lineage>
</organism>
<comment type="caution">
    <text evidence="1">The sequence shown here is derived from an EMBL/GenBank/DDBJ whole genome shotgun (WGS) entry which is preliminary data.</text>
</comment>
<protein>
    <recommendedName>
        <fullName evidence="3">Ribosome alternative rescue factor ArfA</fullName>
    </recommendedName>
</protein>
<evidence type="ECO:0000313" key="2">
    <source>
        <dbReference type="Proteomes" id="UP001284094"/>
    </source>
</evidence>
<keyword evidence="2" id="KW-1185">Reference proteome</keyword>
<proteinExistence type="predicted"/>
<evidence type="ECO:0000313" key="1">
    <source>
        <dbReference type="EMBL" id="MDY6550233.1"/>
    </source>
</evidence>
<evidence type="ECO:0008006" key="3">
    <source>
        <dbReference type="Google" id="ProtNLM"/>
    </source>
</evidence>
<dbReference type="EMBL" id="JAXHPO010000018">
    <property type="protein sequence ID" value="MDY6550233.1"/>
    <property type="molecule type" value="Genomic_DNA"/>
</dbReference>
<dbReference type="Pfam" id="PF23876">
    <property type="entry name" value="DUF7230"/>
    <property type="match status" value="1"/>
</dbReference>
<dbReference type="RefSeq" id="WP_321104214.1">
    <property type="nucleotide sequence ID" value="NZ_JAXHPO010000018.1"/>
</dbReference>
<gene>
    <name evidence="1" type="ORF">SKM48_05630</name>
</gene>
<accession>A0ABU5GI93</accession>